<dbReference type="AlphaFoldDB" id="A0A2N3I9V4"/>
<proteinExistence type="predicted"/>
<evidence type="ECO:0000313" key="2">
    <source>
        <dbReference type="Proteomes" id="UP000233387"/>
    </source>
</evidence>
<accession>A0A2N3I9V4</accession>
<dbReference type="Proteomes" id="UP000233387">
    <property type="component" value="Unassembled WGS sequence"/>
</dbReference>
<sequence length="34" mass="3680">MEAAIITLQELTDPNLKVELLKAILGKNNDKGGE</sequence>
<comment type="caution">
    <text evidence="1">The sequence shown here is derived from an EMBL/GenBank/DDBJ whole genome shotgun (WGS) entry which is preliminary data.</text>
</comment>
<evidence type="ECO:0000313" key="1">
    <source>
        <dbReference type="EMBL" id="PKQ67079.1"/>
    </source>
</evidence>
<name>A0A2N3I9V4_9BACT</name>
<gene>
    <name evidence="1" type="ORF">Rain11_2184</name>
</gene>
<organism evidence="1 2">
    <name type="scientific">Raineya orbicola</name>
    <dbReference type="NCBI Taxonomy" id="2016530"/>
    <lineage>
        <taxon>Bacteria</taxon>
        <taxon>Pseudomonadati</taxon>
        <taxon>Bacteroidota</taxon>
        <taxon>Cytophagia</taxon>
        <taxon>Cytophagales</taxon>
        <taxon>Raineyaceae</taxon>
        <taxon>Raineya</taxon>
    </lineage>
</organism>
<keyword evidence="2" id="KW-1185">Reference proteome</keyword>
<reference evidence="1 2" key="1">
    <citation type="submission" date="2017-06" db="EMBL/GenBank/DDBJ databases">
        <title>Raineya orbicola gen. nov., sp. nov. a slightly thermophilic bacterium of the phylum Bacteroidetes and the description of Raineyaceae fam. nov.</title>
        <authorList>
            <person name="Albuquerque L."/>
            <person name="Polonia A.R.M."/>
            <person name="Barroso C."/>
            <person name="Froufe H.J.C."/>
            <person name="Lage O."/>
            <person name="Lobo-Da-Cunha A."/>
            <person name="Egas C."/>
            <person name="Da Costa M.S."/>
        </authorList>
    </citation>
    <scope>NUCLEOTIDE SEQUENCE [LARGE SCALE GENOMIC DNA]</scope>
    <source>
        <strain evidence="1 2">SPSPC-11</strain>
    </source>
</reference>
<dbReference type="EMBL" id="NKXO01000038">
    <property type="protein sequence ID" value="PKQ67079.1"/>
    <property type="molecule type" value="Genomic_DNA"/>
</dbReference>
<protein>
    <submittedName>
        <fullName evidence="1">Uncharacterized protein</fullName>
    </submittedName>
</protein>